<dbReference type="Gene3D" id="2.60.120.280">
    <property type="entry name" value="Regulatory protein AraC"/>
    <property type="match status" value="1"/>
</dbReference>
<dbReference type="GO" id="GO:0043565">
    <property type="term" value="F:sequence-specific DNA binding"/>
    <property type="evidence" value="ECO:0007669"/>
    <property type="project" value="InterPro"/>
</dbReference>
<dbReference type="PANTHER" id="PTHR43280:SF30">
    <property type="entry name" value="MMSAB OPERON REGULATORY PROTEIN"/>
    <property type="match status" value="1"/>
</dbReference>
<dbReference type="InterPro" id="IPR037923">
    <property type="entry name" value="HTH-like"/>
</dbReference>
<evidence type="ECO:0000259" key="4">
    <source>
        <dbReference type="PROSITE" id="PS01124"/>
    </source>
</evidence>
<keyword evidence="3" id="KW-0804">Transcription</keyword>
<dbReference type="SUPFAM" id="SSF51215">
    <property type="entry name" value="Regulatory protein AraC"/>
    <property type="match status" value="1"/>
</dbReference>
<dbReference type="Proteomes" id="UP001055105">
    <property type="component" value="Unassembled WGS sequence"/>
</dbReference>
<keyword evidence="2" id="KW-0238">DNA-binding</keyword>
<sequence length="302" mass="35172">MDNSIHLKYLAISQTDLKWGMTINSVGFQNIAAHMSYPPNNHPSRYLFSTDNGRVLNEYQLLYITRGRGRFASRTTGYGRYQPVGEGNMFLLFPGEWHNYMPDRETGWDEFWIGFQGRHIDYWTASSFFTREKPIYNVGIHNEIVQHYQQAIRVAIEQKSGFQQVLSGIVNYLLGLAYSYDKNYIFETSEVIDQIGRAKILIADQFKTIRPKQIAEELNMSYSNFRKIFKEYTGFAPAQYIQEMKLSKAKELLTNSSMPIKEIAYLMGFENHEYFFTAFKKKNGVTPADYRHLTQGNALIQE</sequence>
<protein>
    <submittedName>
        <fullName evidence="5">Transcriptional regulator</fullName>
    </submittedName>
</protein>
<dbReference type="InterPro" id="IPR018062">
    <property type="entry name" value="HTH_AraC-typ_CS"/>
</dbReference>
<dbReference type="PROSITE" id="PS00041">
    <property type="entry name" value="HTH_ARAC_FAMILY_1"/>
    <property type="match status" value="1"/>
</dbReference>
<keyword evidence="1" id="KW-0805">Transcription regulation</keyword>
<accession>A0AA37P4G1</accession>
<evidence type="ECO:0000256" key="1">
    <source>
        <dbReference type="ARBA" id="ARBA00023015"/>
    </source>
</evidence>
<dbReference type="SMART" id="SM00342">
    <property type="entry name" value="HTH_ARAC"/>
    <property type="match status" value="1"/>
</dbReference>
<dbReference type="InterPro" id="IPR003313">
    <property type="entry name" value="AraC-bd"/>
</dbReference>
<evidence type="ECO:0000313" key="5">
    <source>
        <dbReference type="EMBL" id="GKI20228.1"/>
    </source>
</evidence>
<dbReference type="GO" id="GO:0003700">
    <property type="term" value="F:DNA-binding transcription factor activity"/>
    <property type="evidence" value="ECO:0007669"/>
    <property type="project" value="InterPro"/>
</dbReference>
<dbReference type="Gene3D" id="1.10.10.60">
    <property type="entry name" value="Homeodomain-like"/>
    <property type="match status" value="2"/>
</dbReference>
<dbReference type="InterPro" id="IPR018060">
    <property type="entry name" value="HTH_AraC"/>
</dbReference>
<reference evidence="5" key="1">
    <citation type="submission" date="2022-01" db="EMBL/GenBank/DDBJ databases">
        <title>Novel bile acid biosynthetic pathways are enriched in the microbiome of centenarians.</title>
        <authorList>
            <person name="Sato Y."/>
            <person name="Atarashi K."/>
            <person name="Plichta R.D."/>
            <person name="Arai Y."/>
            <person name="Sasajima S."/>
            <person name="Kearney M.S."/>
            <person name="Suda W."/>
            <person name="Takeshita K."/>
            <person name="Sasaki T."/>
            <person name="Okamoto S."/>
            <person name="Skelly N.A."/>
            <person name="Okamura Y."/>
            <person name="Vlamakis H."/>
            <person name="Li Y."/>
            <person name="Tanoue T."/>
            <person name="Takei H."/>
            <person name="Nittono H."/>
            <person name="Narushima S."/>
            <person name="Irie J."/>
            <person name="Itoh H."/>
            <person name="Moriya K."/>
            <person name="Sugiura Y."/>
            <person name="Suematsu M."/>
            <person name="Moritoki N."/>
            <person name="Shibata S."/>
            <person name="Littman R.D."/>
            <person name="Fischbach A.M."/>
            <person name="Uwamino Y."/>
            <person name="Inoue T."/>
            <person name="Honda A."/>
            <person name="Hattori M."/>
            <person name="Murai T."/>
            <person name="Xavier J.R."/>
            <person name="Hirose N."/>
            <person name="Honda K."/>
        </authorList>
    </citation>
    <scope>NUCLEOTIDE SEQUENCE</scope>
    <source>
        <strain evidence="5">CE91-St16</strain>
    </source>
</reference>
<dbReference type="PRINTS" id="PR00032">
    <property type="entry name" value="HTHARAC"/>
</dbReference>
<dbReference type="Pfam" id="PF02311">
    <property type="entry name" value="AraC_binding"/>
    <property type="match status" value="1"/>
</dbReference>
<evidence type="ECO:0000313" key="6">
    <source>
        <dbReference type="Proteomes" id="UP001055105"/>
    </source>
</evidence>
<gene>
    <name evidence="5" type="ORF">CE91St16_31360</name>
</gene>
<dbReference type="InterPro" id="IPR009057">
    <property type="entry name" value="Homeodomain-like_sf"/>
</dbReference>
<comment type="caution">
    <text evidence="5">The sequence shown here is derived from an EMBL/GenBank/DDBJ whole genome shotgun (WGS) entry which is preliminary data.</text>
</comment>
<dbReference type="PROSITE" id="PS01124">
    <property type="entry name" value="HTH_ARAC_FAMILY_2"/>
    <property type="match status" value="1"/>
</dbReference>
<organism evidence="5 6">
    <name type="scientific">Alistipes finegoldii</name>
    <dbReference type="NCBI Taxonomy" id="214856"/>
    <lineage>
        <taxon>Bacteria</taxon>
        <taxon>Pseudomonadati</taxon>
        <taxon>Bacteroidota</taxon>
        <taxon>Bacteroidia</taxon>
        <taxon>Bacteroidales</taxon>
        <taxon>Rikenellaceae</taxon>
        <taxon>Alistipes</taxon>
    </lineage>
</organism>
<dbReference type="AlphaFoldDB" id="A0AA37P4G1"/>
<evidence type="ECO:0000256" key="3">
    <source>
        <dbReference type="ARBA" id="ARBA00023163"/>
    </source>
</evidence>
<dbReference type="EMBL" id="BQOL01000002">
    <property type="protein sequence ID" value="GKI20228.1"/>
    <property type="molecule type" value="Genomic_DNA"/>
</dbReference>
<dbReference type="PANTHER" id="PTHR43280">
    <property type="entry name" value="ARAC-FAMILY TRANSCRIPTIONAL REGULATOR"/>
    <property type="match status" value="1"/>
</dbReference>
<name>A0AA37P4G1_9BACT</name>
<feature type="domain" description="HTH araC/xylS-type" evidence="4">
    <location>
        <begin position="196"/>
        <end position="293"/>
    </location>
</feature>
<dbReference type="InterPro" id="IPR020449">
    <property type="entry name" value="Tscrpt_reg_AraC-type_HTH"/>
</dbReference>
<dbReference type="RefSeq" id="WP_244077023.1">
    <property type="nucleotide sequence ID" value="NZ_AP025581.1"/>
</dbReference>
<dbReference type="SUPFAM" id="SSF46689">
    <property type="entry name" value="Homeodomain-like"/>
    <property type="match status" value="2"/>
</dbReference>
<dbReference type="Pfam" id="PF12833">
    <property type="entry name" value="HTH_18"/>
    <property type="match status" value="1"/>
</dbReference>
<evidence type="ECO:0000256" key="2">
    <source>
        <dbReference type="ARBA" id="ARBA00023125"/>
    </source>
</evidence>
<proteinExistence type="predicted"/>